<name>A0A4D7QJP3_9HYPH</name>
<gene>
    <name evidence="1" type="ORF">E8L99_19635</name>
</gene>
<accession>A0A4D7QJP3</accession>
<organism evidence="1 2">
    <name type="scientific">Phreatobacter aquaticus</name>
    <dbReference type="NCBI Taxonomy" id="2570229"/>
    <lineage>
        <taxon>Bacteria</taxon>
        <taxon>Pseudomonadati</taxon>
        <taxon>Pseudomonadota</taxon>
        <taxon>Alphaproteobacteria</taxon>
        <taxon>Hyphomicrobiales</taxon>
        <taxon>Phreatobacteraceae</taxon>
        <taxon>Phreatobacter</taxon>
    </lineage>
</organism>
<dbReference type="Proteomes" id="UP000298588">
    <property type="component" value="Chromosome"/>
</dbReference>
<dbReference type="OrthoDB" id="8448231at2"/>
<proteinExistence type="predicted"/>
<reference evidence="1 2" key="1">
    <citation type="submission" date="2019-04" db="EMBL/GenBank/DDBJ databases">
        <title>Phreatobacter aquaticus sp. nov.</title>
        <authorList>
            <person name="Choi A."/>
            <person name="Baek K."/>
        </authorList>
    </citation>
    <scope>NUCLEOTIDE SEQUENCE [LARGE SCALE GENOMIC DNA]</scope>
    <source>
        <strain evidence="1 2">NMCR1094</strain>
    </source>
</reference>
<dbReference type="AlphaFoldDB" id="A0A4D7QJP3"/>
<dbReference type="EMBL" id="CP039865">
    <property type="protein sequence ID" value="QCK87808.1"/>
    <property type="molecule type" value="Genomic_DNA"/>
</dbReference>
<keyword evidence="2" id="KW-1185">Reference proteome</keyword>
<evidence type="ECO:0000313" key="2">
    <source>
        <dbReference type="Proteomes" id="UP000298588"/>
    </source>
</evidence>
<dbReference type="KEGG" id="paqt:E8L99_19635"/>
<dbReference type="RefSeq" id="WP_137101136.1">
    <property type="nucleotide sequence ID" value="NZ_CP039865.1"/>
</dbReference>
<evidence type="ECO:0000313" key="1">
    <source>
        <dbReference type="EMBL" id="QCK87808.1"/>
    </source>
</evidence>
<protein>
    <submittedName>
        <fullName evidence="1">PqqD family protein</fullName>
    </submittedName>
</protein>
<sequence>MASFERDQVFVGEEGLELSQVPDGYVIYQVRRDRVHFLNPTAVAVYELCAEGVAIPEVERYLKDAYDLPELPVDMVRDCITMLVTEELIRPCPPSAPAA</sequence>